<evidence type="ECO:0000313" key="1">
    <source>
        <dbReference type="EMBL" id="BES97684.1"/>
    </source>
</evidence>
<proteinExistence type="predicted"/>
<gene>
    <name evidence="1" type="ORF">NTJ_10498</name>
</gene>
<dbReference type="EMBL" id="AP028916">
    <property type="protein sequence ID" value="BES97684.1"/>
    <property type="molecule type" value="Genomic_DNA"/>
</dbReference>
<name>A0ABN7B1K7_9HEMI</name>
<accession>A0ABN7B1K7</accession>
<protein>
    <submittedName>
        <fullName evidence="1">Uncharacterized protein</fullName>
    </submittedName>
</protein>
<organism evidence="1 2">
    <name type="scientific">Nesidiocoris tenuis</name>
    <dbReference type="NCBI Taxonomy" id="355587"/>
    <lineage>
        <taxon>Eukaryota</taxon>
        <taxon>Metazoa</taxon>
        <taxon>Ecdysozoa</taxon>
        <taxon>Arthropoda</taxon>
        <taxon>Hexapoda</taxon>
        <taxon>Insecta</taxon>
        <taxon>Pterygota</taxon>
        <taxon>Neoptera</taxon>
        <taxon>Paraneoptera</taxon>
        <taxon>Hemiptera</taxon>
        <taxon>Heteroptera</taxon>
        <taxon>Panheteroptera</taxon>
        <taxon>Cimicomorpha</taxon>
        <taxon>Miridae</taxon>
        <taxon>Dicyphina</taxon>
        <taxon>Nesidiocoris</taxon>
    </lineage>
</organism>
<reference evidence="1 2" key="1">
    <citation type="submission" date="2023-09" db="EMBL/GenBank/DDBJ databases">
        <title>Nesidiocoris tenuis whole genome shotgun sequence.</title>
        <authorList>
            <person name="Shibata T."/>
            <person name="Shimoda M."/>
            <person name="Kobayashi T."/>
            <person name="Uehara T."/>
        </authorList>
    </citation>
    <scope>NUCLEOTIDE SEQUENCE [LARGE SCALE GENOMIC DNA]</scope>
    <source>
        <strain evidence="1 2">Japan</strain>
    </source>
</reference>
<keyword evidence="2" id="KW-1185">Reference proteome</keyword>
<dbReference type="Proteomes" id="UP001307889">
    <property type="component" value="Chromosome 8"/>
</dbReference>
<evidence type="ECO:0000313" key="2">
    <source>
        <dbReference type="Proteomes" id="UP001307889"/>
    </source>
</evidence>
<sequence>MPDMLPRGWALPSHNVKLLSSWCDSFGKSSSIKSSYLSEFNRKGQKPLLRSSHCFHDSGLLRRSQNAFRVLLHAEHPERALSGPEFHSQIVLEPTSNPGAYHKKHLLWLCSTPL</sequence>